<dbReference type="AlphaFoldDB" id="A0A9P1D469"/>
<feature type="compositionally biased region" description="Acidic residues" evidence="1">
    <location>
        <begin position="408"/>
        <end position="422"/>
    </location>
</feature>
<reference evidence="3" key="2">
    <citation type="submission" date="2024-04" db="EMBL/GenBank/DDBJ databases">
        <authorList>
            <person name="Chen Y."/>
            <person name="Shah S."/>
            <person name="Dougan E. K."/>
            <person name="Thang M."/>
            <person name="Chan C."/>
        </authorList>
    </citation>
    <scope>NUCLEOTIDE SEQUENCE [LARGE SCALE GENOMIC DNA]</scope>
</reference>
<protein>
    <submittedName>
        <fullName evidence="4">Pentatricopeptide repeat-containing protein, chloroplastic</fullName>
    </submittedName>
</protein>
<feature type="region of interest" description="Disordered" evidence="1">
    <location>
        <begin position="321"/>
        <end position="343"/>
    </location>
</feature>
<name>A0A9P1D469_9DINO</name>
<dbReference type="OrthoDB" id="444694at2759"/>
<dbReference type="SUPFAM" id="SSF56672">
    <property type="entry name" value="DNA/RNA polymerases"/>
    <property type="match status" value="1"/>
</dbReference>
<dbReference type="InterPro" id="IPR043502">
    <property type="entry name" value="DNA/RNA_pol_sf"/>
</dbReference>
<dbReference type="Proteomes" id="UP001152797">
    <property type="component" value="Unassembled WGS sequence"/>
</dbReference>
<feature type="region of interest" description="Disordered" evidence="1">
    <location>
        <begin position="402"/>
        <end position="425"/>
    </location>
</feature>
<sequence length="1151" mass="127497">MSTPTEEELFKSVESELKFLIDEASVSRDIQKLVYSKGFTSVRVFAGIEESKGEVRKMLASLLPLDYAASAENCKHMALLLSTWDAARLQLSIHEKNKADSKLGVQARLVQSTEQASMTAAVEPWHGRLSDSELPSKSLLAAKLEQVEENAPYPEDLRDVTSVEDAATEAYDAIIDPASSVLKIKPGRTMTTPPKTPEELRRRHRRIGLAWEMVRSKHMNRSWLPERCTDAFRKLSDHVLGPRVADLRSGDGRAPAWSLVLQYEAELRKHAYKFVRDGEAADLASALTMACKAPDIMNNFFIVPFTMQVRAPALEVESVVAGSSGGGKGKGKGAGKNGILKSISKKSQTGRKNVCFAYNRKKGCERMLCTCREGRHPWAKEALGILSREGVATWAEEARKCPLSEGVDPGEEEEASSDEDEDGFQKPQLGAGLWGHGPPLAARMLGKHKSFTDGLGLCSPGRWAPQRRLCARECASLGFAEQLGREYTKLLNQNLDVRQVALQLALGRLEKSPFCDELIQEGRELLFCALELVGTKLPVRSRPEGQPFFLAALEELLRISGDPDYRAFYSSSVSFAHGVRVGFKSKTPRVPAVFDRKTRWRKYEEEECDWRCDRENYVSARDHAAVVQRQFEEEEKLGAMLQLDFAEAQARFGEQLAVASLGAIEKKNGTFRVVHDGTHGVGINPGIKIRDQLKSPCAGDIKAVMQELPGCYFGLTGDVARAHRLVKVAEVDCGLMACKTGTSSRIWVNRVGSFGISSAAYHWSRLMSGVGRAVYYALGKSELFLLVYVDDLLWMVREAKGLELIVMSIFYLEVLGLPFAWKKFKGGIDVEWVGFQLCLKGARLGLSELRAQWLINWLTATAQRGTVKIADLASVVGRLSFGLTALGHLRPFLGPIYAWVAAMNGFGECKVPKALVLIFRFLAAALDGSGRLAKVGSKRGHVRELFRTDAKAEGNQIWLGGWALDHSDTKRCRWFSEQLDHTNAPWLFAAGECYRQIASLELLATLAAVVTFGIPECIRGSVSCSAGTDNLGNTMVVARLLTTKFPLACFLMELALQLQRQEADLELFWLPRLQNEEADALTNQCYIAFDPAKRCRFDVAKFEGIVLNQALAAGQDLYEEIGQTRAGREPLVQQRSKCRRTDGLRVSDPWG</sequence>
<dbReference type="InterPro" id="IPR052055">
    <property type="entry name" value="Hepadnavirus_pol/RT"/>
</dbReference>
<comment type="caution">
    <text evidence="2">The sequence shown here is derived from an EMBL/GenBank/DDBJ whole genome shotgun (WGS) entry which is preliminary data.</text>
</comment>
<dbReference type="EMBL" id="CAMXCT010003075">
    <property type="protein sequence ID" value="CAI4002267.1"/>
    <property type="molecule type" value="Genomic_DNA"/>
</dbReference>
<dbReference type="EMBL" id="CAMXCT020003075">
    <property type="protein sequence ID" value="CAL1155642.1"/>
    <property type="molecule type" value="Genomic_DNA"/>
</dbReference>
<dbReference type="PANTHER" id="PTHR33050">
    <property type="entry name" value="REVERSE TRANSCRIPTASE DOMAIN-CONTAINING PROTEIN"/>
    <property type="match status" value="1"/>
</dbReference>
<proteinExistence type="predicted"/>
<feature type="compositionally biased region" description="Gly residues" evidence="1">
    <location>
        <begin position="323"/>
        <end position="336"/>
    </location>
</feature>
<dbReference type="PANTHER" id="PTHR33050:SF7">
    <property type="entry name" value="RIBONUCLEASE H"/>
    <property type="match status" value="1"/>
</dbReference>
<reference evidence="2" key="1">
    <citation type="submission" date="2022-10" db="EMBL/GenBank/DDBJ databases">
        <authorList>
            <person name="Chen Y."/>
            <person name="Dougan E. K."/>
            <person name="Chan C."/>
            <person name="Rhodes N."/>
            <person name="Thang M."/>
        </authorList>
    </citation>
    <scope>NUCLEOTIDE SEQUENCE</scope>
</reference>
<evidence type="ECO:0000313" key="2">
    <source>
        <dbReference type="EMBL" id="CAI4002267.1"/>
    </source>
</evidence>
<keyword evidence="5" id="KW-1185">Reference proteome</keyword>
<gene>
    <name evidence="2" type="ORF">C1SCF055_LOCUS28233</name>
</gene>
<dbReference type="EMBL" id="CAMXCT030003075">
    <property type="protein sequence ID" value="CAL4789579.1"/>
    <property type="molecule type" value="Genomic_DNA"/>
</dbReference>
<organism evidence="2">
    <name type="scientific">Cladocopium goreaui</name>
    <dbReference type="NCBI Taxonomy" id="2562237"/>
    <lineage>
        <taxon>Eukaryota</taxon>
        <taxon>Sar</taxon>
        <taxon>Alveolata</taxon>
        <taxon>Dinophyceae</taxon>
        <taxon>Suessiales</taxon>
        <taxon>Symbiodiniaceae</taxon>
        <taxon>Cladocopium</taxon>
    </lineage>
</organism>
<evidence type="ECO:0000313" key="4">
    <source>
        <dbReference type="EMBL" id="CAL4789579.1"/>
    </source>
</evidence>
<evidence type="ECO:0000313" key="3">
    <source>
        <dbReference type="EMBL" id="CAL1155642.1"/>
    </source>
</evidence>
<evidence type="ECO:0000256" key="1">
    <source>
        <dbReference type="SAM" id="MobiDB-lite"/>
    </source>
</evidence>
<evidence type="ECO:0000313" key="5">
    <source>
        <dbReference type="Proteomes" id="UP001152797"/>
    </source>
</evidence>
<accession>A0A9P1D469</accession>